<evidence type="ECO:0000256" key="1">
    <source>
        <dbReference type="SAM" id="Phobius"/>
    </source>
</evidence>
<dbReference type="PANTHER" id="PTHR43833:SF9">
    <property type="entry name" value="POTASSIUM CHANNEL PROTEIN YUGO-RELATED"/>
    <property type="match status" value="1"/>
</dbReference>
<dbReference type="Gene3D" id="3.40.50.720">
    <property type="entry name" value="NAD(P)-binding Rossmann-like Domain"/>
    <property type="match status" value="1"/>
</dbReference>
<dbReference type="SUPFAM" id="SSF81324">
    <property type="entry name" value="Voltage-gated potassium channels"/>
    <property type="match status" value="1"/>
</dbReference>
<dbReference type="InterPro" id="IPR013099">
    <property type="entry name" value="K_chnl_dom"/>
</dbReference>
<keyword evidence="1" id="KW-1133">Transmembrane helix</keyword>
<dbReference type="InterPro" id="IPR050721">
    <property type="entry name" value="Trk_Ktr_HKT_K-transport"/>
</dbReference>
<feature type="transmembrane region" description="Helical" evidence="1">
    <location>
        <begin position="12"/>
        <end position="33"/>
    </location>
</feature>
<feature type="transmembrane region" description="Helical" evidence="1">
    <location>
        <begin position="45"/>
        <end position="65"/>
    </location>
</feature>
<evidence type="ECO:0000313" key="4">
    <source>
        <dbReference type="Proteomes" id="UP000565262"/>
    </source>
</evidence>
<dbReference type="RefSeq" id="WP_182809806.1">
    <property type="nucleotide sequence ID" value="NZ_JACJFM010000022.1"/>
</dbReference>
<dbReference type="Proteomes" id="UP000565262">
    <property type="component" value="Unassembled WGS sequence"/>
</dbReference>
<sequence length="358" mass="40388">MPVLRQLYQQLVYQIQILSPMVFIGFVLLHYLICWTGLSLAGEEALTDIVNFIYFCSVVGSTVGFGDLSPSGDAGKLFLTFYMIPATIILYAAGLTKIAWIFQTMREMNIKGQRDFSDYNDHVILFGWQPVIGKKTIECILKDKKRANSKIIICTTDDQQTHPMLEHPDVRFACVSSYTDDQELERIALARANRVMIHALNDQDTITIALKVSPLVRTSCHVVAFFNDESASRLLDNHCRNIECFSDRTAEQLARSVQDPGASRGINQLLDPGKGATHYCLLIPESAPVMKVINLRLALMLDYNATLYGISERKTGDDLRLNPDKDTTITAGTYIHYIAQERLLAEDIDWDKAARWQL</sequence>
<dbReference type="PANTHER" id="PTHR43833">
    <property type="entry name" value="POTASSIUM CHANNEL PROTEIN 2-RELATED-RELATED"/>
    <property type="match status" value="1"/>
</dbReference>
<dbReference type="EMBL" id="JACJFM010000022">
    <property type="protein sequence ID" value="MBB1488029.1"/>
    <property type="molecule type" value="Genomic_DNA"/>
</dbReference>
<keyword evidence="1" id="KW-0472">Membrane</keyword>
<evidence type="ECO:0000313" key="3">
    <source>
        <dbReference type="EMBL" id="MBB1488029.1"/>
    </source>
</evidence>
<organism evidence="3 4">
    <name type="scientific">Oceanospirillum sediminis</name>
    <dbReference type="NCBI Taxonomy" id="2760088"/>
    <lineage>
        <taxon>Bacteria</taxon>
        <taxon>Pseudomonadati</taxon>
        <taxon>Pseudomonadota</taxon>
        <taxon>Gammaproteobacteria</taxon>
        <taxon>Oceanospirillales</taxon>
        <taxon>Oceanospirillaceae</taxon>
        <taxon>Oceanospirillum</taxon>
    </lineage>
</organism>
<gene>
    <name evidence="3" type="ORF">H4O21_15590</name>
</gene>
<protein>
    <recommendedName>
        <fullName evidence="2">Potassium channel domain-containing protein</fullName>
    </recommendedName>
</protein>
<dbReference type="Pfam" id="PF07885">
    <property type="entry name" value="Ion_trans_2"/>
    <property type="match status" value="1"/>
</dbReference>
<evidence type="ECO:0000259" key="2">
    <source>
        <dbReference type="Pfam" id="PF07885"/>
    </source>
</evidence>
<dbReference type="Gene3D" id="1.10.287.70">
    <property type="match status" value="1"/>
</dbReference>
<name>A0A839IU73_9GAMM</name>
<keyword evidence="4" id="KW-1185">Reference proteome</keyword>
<feature type="transmembrane region" description="Helical" evidence="1">
    <location>
        <begin position="77"/>
        <end position="102"/>
    </location>
</feature>
<keyword evidence="1" id="KW-0812">Transmembrane</keyword>
<dbReference type="AlphaFoldDB" id="A0A839IU73"/>
<reference evidence="3 4" key="1">
    <citation type="submission" date="2020-08" db="EMBL/GenBank/DDBJ databases">
        <title>Oceanospirillum sp. nov. isolated from marine sediment.</title>
        <authorList>
            <person name="Ji X."/>
        </authorList>
    </citation>
    <scope>NUCLEOTIDE SEQUENCE [LARGE SCALE GENOMIC DNA]</scope>
    <source>
        <strain evidence="3 4">D5</strain>
    </source>
</reference>
<comment type="caution">
    <text evidence="3">The sequence shown here is derived from an EMBL/GenBank/DDBJ whole genome shotgun (WGS) entry which is preliminary data.</text>
</comment>
<proteinExistence type="predicted"/>
<accession>A0A839IU73</accession>
<feature type="domain" description="Potassium channel" evidence="2">
    <location>
        <begin position="27"/>
        <end position="93"/>
    </location>
</feature>